<dbReference type="SUPFAM" id="SSF102546">
    <property type="entry name" value="RbsD-like"/>
    <property type="match status" value="1"/>
</dbReference>
<dbReference type="InterPro" id="IPR023750">
    <property type="entry name" value="RbsD-like_sf"/>
</dbReference>
<dbReference type="GO" id="GO:0062193">
    <property type="term" value="F:D-ribose pyranase activity"/>
    <property type="evidence" value="ECO:0007669"/>
    <property type="project" value="UniProtKB-EC"/>
</dbReference>
<evidence type="ECO:0000256" key="2">
    <source>
        <dbReference type="ARBA" id="ARBA00023235"/>
    </source>
</evidence>
<dbReference type="GO" id="GO:0036373">
    <property type="term" value="F:L-fucose mutarotase activity"/>
    <property type="evidence" value="ECO:0007669"/>
    <property type="project" value="UniProtKB-EC"/>
</dbReference>
<evidence type="ECO:0000313" key="4">
    <source>
        <dbReference type="EMBL" id="TRL40755.1"/>
    </source>
</evidence>
<evidence type="ECO:0000313" key="5">
    <source>
        <dbReference type="Proteomes" id="UP000316801"/>
    </source>
</evidence>
<proteinExistence type="predicted"/>
<dbReference type="EMBL" id="VJMG01000011">
    <property type="protein sequence ID" value="TRL40755.1"/>
    <property type="molecule type" value="Genomic_DNA"/>
</dbReference>
<sequence>MLINIDPLLSPDLLHVLRAMGHGDEIAIVDANFPGTTNARRLVRLDGISVTEATRAILTVLPLDDFVDVPVFTMEVVGSPEEVPPAVAELRALVGERGACGTLERHAFYARARDCFAIVQTGETRLYGNIILKKGVVRS</sequence>
<reference evidence="4 5" key="1">
    <citation type="submission" date="2019-07" db="EMBL/GenBank/DDBJ databases">
        <title>Ln-dependent methylotrophs.</title>
        <authorList>
            <person name="Tani A."/>
        </authorList>
    </citation>
    <scope>NUCLEOTIDE SEQUENCE [LARGE SCALE GENOMIC DNA]</scope>
    <source>
        <strain evidence="4 5">SM12</strain>
    </source>
</reference>
<dbReference type="GO" id="GO:0042806">
    <property type="term" value="F:fucose binding"/>
    <property type="evidence" value="ECO:0007669"/>
    <property type="project" value="TreeGrafter"/>
</dbReference>
<dbReference type="PANTHER" id="PTHR31690">
    <property type="entry name" value="FUCOSE MUTAROTASE"/>
    <property type="match status" value="1"/>
</dbReference>
<dbReference type="Proteomes" id="UP000316801">
    <property type="component" value="Unassembled WGS sequence"/>
</dbReference>
<gene>
    <name evidence="4" type="ORF">FNA46_05485</name>
</gene>
<dbReference type="AlphaFoldDB" id="A0A549TEQ7"/>
<protein>
    <submittedName>
        <fullName evidence="4">Ribose ABC transporter</fullName>
    </submittedName>
</protein>
<comment type="caution">
    <text evidence="4">The sequence shown here is derived from an EMBL/GenBank/DDBJ whole genome shotgun (WGS) entry which is preliminary data.</text>
</comment>
<evidence type="ECO:0000256" key="3">
    <source>
        <dbReference type="ARBA" id="ARBA00036324"/>
    </source>
</evidence>
<keyword evidence="2" id="KW-0413">Isomerase</keyword>
<accession>A0A549TEQ7</accession>
<comment type="catalytic activity">
    <reaction evidence="3">
        <text>alpha-L-fucose = beta-L-fucose</text>
        <dbReference type="Rhea" id="RHEA:25580"/>
        <dbReference type="ChEBI" id="CHEBI:42548"/>
        <dbReference type="ChEBI" id="CHEBI:42589"/>
        <dbReference type="EC" id="5.1.3.29"/>
    </reaction>
</comment>
<comment type="catalytic activity">
    <reaction evidence="1">
        <text>beta-D-ribopyranose = beta-D-ribofuranose</text>
        <dbReference type="Rhea" id="RHEA:25432"/>
        <dbReference type="ChEBI" id="CHEBI:27476"/>
        <dbReference type="ChEBI" id="CHEBI:47002"/>
        <dbReference type="EC" id="5.4.99.62"/>
    </reaction>
</comment>
<dbReference type="PANTHER" id="PTHR31690:SF4">
    <property type="entry name" value="FUCOSE MUTAROTASE"/>
    <property type="match status" value="1"/>
</dbReference>
<dbReference type="InterPro" id="IPR050443">
    <property type="entry name" value="RbsD/FucU_mutarotase"/>
</dbReference>
<dbReference type="Gene3D" id="3.40.1650.10">
    <property type="entry name" value="RbsD-like domain"/>
    <property type="match status" value="1"/>
</dbReference>
<dbReference type="Pfam" id="PF05025">
    <property type="entry name" value="RbsD_FucU"/>
    <property type="match status" value="1"/>
</dbReference>
<evidence type="ECO:0000256" key="1">
    <source>
        <dbReference type="ARBA" id="ARBA00000223"/>
    </source>
</evidence>
<dbReference type="GO" id="GO:0006004">
    <property type="term" value="P:fucose metabolic process"/>
    <property type="evidence" value="ECO:0007669"/>
    <property type="project" value="TreeGrafter"/>
</dbReference>
<organism evidence="4 5">
    <name type="scientific">Rhizobium straminoryzae</name>
    <dbReference type="NCBI Taxonomy" id="1387186"/>
    <lineage>
        <taxon>Bacteria</taxon>
        <taxon>Pseudomonadati</taxon>
        <taxon>Pseudomonadota</taxon>
        <taxon>Alphaproteobacteria</taxon>
        <taxon>Hyphomicrobiales</taxon>
        <taxon>Rhizobiaceae</taxon>
        <taxon>Rhizobium/Agrobacterium group</taxon>
        <taxon>Rhizobium</taxon>
    </lineage>
</organism>
<dbReference type="RefSeq" id="WP_143124100.1">
    <property type="nucleotide sequence ID" value="NZ_VJMG01000011.1"/>
</dbReference>
<name>A0A549TEQ7_9HYPH</name>
<keyword evidence="5" id="KW-1185">Reference proteome</keyword>
<dbReference type="InterPro" id="IPR007721">
    <property type="entry name" value="RbsD_FucU"/>
</dbReference>